<dbReference type="AlphaFoldDB" id="A0A1U9YLN1"/>
<dbReference type="Proteomes" id="UP000192727">
    <property type="component" value="Chromosome"/>
</dbReference>
<dbReference type="GO" id="GO:0003677">
    <property type="term" value="F:DNA binding"/>
    <property type="evidence" value="ECO:0007669"/>
    <property type="project" value="InterPro"/>
</dbReference>
<protein>
    <submittedName>
        <fullName evidence="5">RNA polymerase subunit sigma-70</fullName>
    </submittedName>
</protein>
<dbReference type="NCBIfam" id="TIGR02937">
    <property type="entry name" value="sigma70-ECF"/>
    <property type="match status" value="1"/>
</dbReference>
<dbReference type="GO" id="GO:0016987">
    <property type="term" value="F:sigma factor activity"/>
    <property type="evidence" value="ECO:0007669"/>
    <property type="project" value="UniProtKB-KW"/>
</dbReference>
<dbReference type="SUPFAM" id="SSF88946">
    <property type="entry name" value="Sigma2 domain of RNA polymerase sigma factors"/>
    <property type="match status" value="1"/>
</dbReference>
<dbReference type="EMBL" id="CP020557">
    <property type="protein sequence ID" value="ARF67683.1"/>
    <property type="molecule type" value="Genomic_DNA"/>
</dbReference>
<dbReference type="GeneID" id="64220293"/>
<accession>A0A1U9YLN1</accession>
<dbReference type="InterPro" id="IPR013325">
    <property type="entry name" value="RNA_pol_sigma_r2"/>
</dbReference>
<evidence type="ECO:0000256" key="2">
    <source>
        <dbReference type="ARBA" id="ARBA00023015"/>
    </source>
</evidence>
<keyword evidence="2" id="KW-0805">Transcription regulation</keyword>
<dbReference type="Pfam" id="PF08281">
    <property type="entry name" value="Sigma70_r4_2"/>
    <property type="match status" value="1"/>
</dbReference>
<dbReference type="InterPro" id="IPR039425">
    <property type="entry name" value="RNA_pol_sigma-70-like"/>
</dbReference>
<keyword evidence="4" id="KW-0804">Transcription</keyword>
<dbReference type="SUPFAM" id="SSF88659">
    <property type="entry name" value="Sigma3 and sigma4 domains of RNA polymerase sigma factors"/>
    <property type="match status" value="1"/>
</dbReference>
<evidence type="ECO:0000313" key="5">
    <source>
        <dbReference type="EMBL" id="ARF67683.1"/>
    </source>
</evidence>
<dbReference type="Gene3D" id="1.10.10.10">
    <property type="entry name" value="Winged helix-like DNA-binding domain superfamily/Winged helix DNA-binding domain"/>
    <property type="match status" value="1"/>
</dbReference>
<evidence type="ECO:0000256" key="1">
    <source>
        <dbReference type="ARBA" id="ARBA00010641"/>
    </source>
</evidence>
<dbReference type="Pfam" id="PF04542">
    <property type="entry name" value="Sigma70_r2"/>
    <property type="match status" value="1"/>
</dbReference>
<dbReference type="PANTHER" id="PTHR43133:SF51">
    <property type="entry name" value="RNA POLYMERASE SIGMA FACTOR"/>
    <property type="match status" value="1"/>
</dbReference>
<dbReference type="RefSeq" id="WP_024094925.1">
    <property type="nucleotide sequence ID" value="NZ_CP019794.1"/>
</dbReference>
<organism evidence="5 6">
    <name type="scientific">Paenibacillus larvae subsp. pulvifaciens</name>
    <dbReference type="NCBI Taxonomy" id="1477"/>
    <lineage>
        <taxon>Bacteria</taxon>
        <taxon>Bacillati</taxon>
        <taxon>Bacillota</taxon>
        <taxon>Bacilli</taxon>
        <taxon>Bacillales</taxon>
        <taxon>Paenibacillaceae</taxon>
        <taxon>Paenibacillus</taxon>
    </lineage>
</organism>
<evidence type="ECO:0000256" key="3">
    <source>
        <dbReference type="ARBA" id="ARBA00023082"/>
    </source>
</evidence>
<dbReference type="GO" id="GO:0006352">
    <property type="term" value="P:DNA-templated transcription initiation"/>
    <property type="evidence" value="ECO:0007669"/>
    <property type="project" value="InterPro"/>
</dbReference>
<dbReference type="CDD" id="cd06171">
    <property type="entry name" value="Sigma70_r4"/>
    <property type="match status" value="1"/>
</dbReference>
<dbReference type="PANTHER" id="PTHR43133">
    <property type="entry name" value="RNA POLYMERASE ECF-TYPE SIGMA FACTO"/>
    <property type="match status" value="1"/>
</dbReference>
<gene>
    <name evidence="5" type="ORF">B7C51_07385</name>
</gene>
<reference evidence="5 6" key="1">
    <citation type="submission" date="2017-03" db="EMBL/GenBank/DDBJ databases">
        <title>Paenibacillus larvae genome sequencing.</title>
        <authorList>
            <person name="Dingman D.W."/>
        </authorList>
    </citation>
    <scope>NUCLEOTIDE SEQUENCE [LARGE SCALE GENOMIC DNA]</scope>
    <source>
        <strain evidence="5 6">SAG 10367</strain>
    </source>
</reference>
<proteinExistence type="inferred from homology"/>
<evidence type="ECO:0000256" key="4">
    <source>
        <dbReference type="ARBA" id="ARBA00023163"/>
    </source>
</evidence>
<keyword evidence="3" id="KW-0731">Sigma factor</keyword>
<comment type="similarity">
    <text evidence="1">Belongs to the sigma-70 factor family. ECF subfamily.</text>
</comment>
<dbReference type="InterPro" id="IPR013324">
    <property type="entry name" value="RNA_pol_sigma_r3/r4-like"/>
</dbReference>
<dbReference type="InterPro" id="IPR036388">
    <property type="entry name" value="WH-like_DNA-bd_sf"/>
</dbReference>
<sequence length="202" mass="24255">MEQLTDEEWVEQIRQGHAEAYRYLVERHKNYVYTLIYRMVGHRETAEDLSQEVFLKAYRSLAQYRGEAKFTTWLYRLTTNLVTDYLRERKRRPMEVWADKVKNWFASPDPDKGPEEQVILNEQRDALHEALLKLPEKYRIVLSLYHFQQFSYQEISDILQVPVKTVETRLYRGKSMLKQKWLEVDPDAKQASELKKTASFKS</sequence>
<dbReference type="InterPro" id="IPR014284">
    <property type="entry name" value="RNA_pol_sigma-70_dom"/>
</dbReference>
<dbReference type="Gene3D" id="1.10.1740.10">
    <property type="match status" value="1"/>
</dbReference>
<evidence type="ECO:0000313" key="6">
    <source>
        <dbReference type="Proteomes" id="UP000192727"/>
    </source>
</evidence>
<name>A0A1U9YLN1_9BACL</name>
<dbReference type="InterPro" id="IPR007627">
    <property type="entry name" value="RNA_pol_sigma70_r2"/>
</dbReference>
<dbReference type="InterPro" id="IPR013249">
    <property type="entry name" value="RNA_pol_sigma70_r4_t2"/>
</dbReference>